<feature type="domain" description="Cadherin" evidence="13">
    <location>
        <begin position="352"/>
        <end position="456"/>
    </location>
</feature>
<evidence type="ECO:0000259" key="13">
    <source>
        <dbReference type="PROSITE" id="PS50268"/>
    </source>
</evidence>
<dbReference type="InterPro" id="IPR056286">
    <property type="entry name" value="Cadherin_CELSR1-3_9th"/>
</dbReference>
<feature type="compositionally biased region" description="Acidic residues" evidence="12">
    <location>
        <begin position="27"/>
        <end position="40"/>
    </location>
</feature>
<keyword evidence="8" id="KW-0472">Membrane</keyword>
<evidence type="ECO:0000256" key="12">
    <source>
        <dbReference type="SAM" id="MobiDB-lite"/>
    </source>
</evidence>
<comment type="subcellular location">
    <subcellularLocation>
        <location evidence="1">Membrane</location>
    </subcellularLocation>
</comment>
<feature type="domain" description="Cadherin" evidence="13">
    <location>
        <begin position="246"/>
        <end position="351"/>
    </location>
</feature>
<protein>
    <recommendedName>
        <fullName evidence="13">Cadherin domain-containing protein</fullName>
    </recommendedName>
</protein>
<feature type="domain" description="Cadherin" evidence="13">
    <location>
        <begin position="58"/>
        <end position="165"/>
    </location>
</feature>
<keyword evidence="9" id="KW-1015">Disulfide bond</keyword>
<dbReference type="AlphaFoldDB" id="A0AAV6H5R2"/>
<proteinExistence type="predicted"/>
<evidence type="ECO:0000256" key="4">
    <source>
        <dbReference type="ARBA" id="ARBA00022729"/>
    </source>
</evidence>
<dbReference type="InterPro" id="IPR020894">
    <property type="entry name" value="Cadherin_CS"/>
</dbReference>
<keyword evidence="4" id="KW-0732">Signal</keyword>
<keyword evidence="15" id="KW-1185">Reference proteome</keyword>
<evidence type="ECO:0000256" key="1">
    <source>
        <dbReference type="ARBA" id="ARBA00004370"/>
    </source>
</evidence>
<feature type="region of interest" description="Disordered" evidence="12">
    <location>
        <begin position="1"/>
        <end position="72"/>
    </location>
</feature>
<dbReference type="SMART" id="SM00112">
    <property type="entry name" value="CA"/>
    <property type="match status" value="9"/>
</dbReference>
<dbReference type="SUPFAM" id="SSF49313">
    <property type="entry name" value="Cadherin-like"/>
    <property type="match status" value="9"/>
</dbReference>
<evidence type="ECO:0000256" key="3">
    <source>
        <dbReference type="ARBA" id="ARBA00022692"/>
    </source>
</evidence>
<keyword evidence="6 11" id="KW-0106">Calcium</keyword>
<name>A0AAV6H5R2_9TELE</name>
<dbReference type="GO" id="GO:0005886">
    <property type="term" value="C:plasma membrane"/>
    <property type="evidence" value="ECO:0007669"/>
    <property type="project" value="InterPro"/>
</dbReference>
<dbReference type="GO" id="GO:0005509">
    <property type="term" value="F:calcium ion binding"/>
    <property type="evidence" value="ECO:0007669"/>
    <property type="project" value="UniProtKB-UniRule"/>
</dbReference>
<dbReference type="Pfam" id="PF00028">
    <property type="entry name" value="Cadherin"/>
    <property type="match status" value="7"/>
</dbReference>
<dbReference type="PANTHER" id="PTHR24026:SF38">
    <property type="entry name" value="CADHERIN EGF LAG SEVEN-PASS G-TYPE RECEPTOR 3"/>
    <property type="match status" value="1"/>
</dbReference>
<dbReference type="FunFam" id="2.60.40.60:FF:000013">
    <property type="entry name" value="Cadherin EGF LAG seven-pass G-type receptor"/>
    <property type="match status" value="1"/>
</dbReference>
<dbReference type="Proteomes" id="UP000823561">
    <property type="component" value="Chromosome 4"/>
</dbReference>
<keyword evidence="10" id="KW-0325">Glycoprotein</keyword>
<keyword evidence="5" id="KW-0677">Repeat</keyword>
<dbReference type="GO" id="GO:0009653">
    <property type="term" value="P:anatomical structure morphogenesis"/>
    <property type="evidence" value="ECO:0007669"/>
    <property type="project" value="UniProtKB-ARBA"/>
</dbReference>
<dbReference type="FunFam" id="2.60.40.60:FF:000038">
    <property type="entry name" value="Cadherin EGF LAG seven-pass G-type receptor 3"/>
    <property type="match status" value="1"/>
</dbReference>
<sequence>MRDSGEEEWEEESQLEDEHSPAGTEVQESEQEQDAEEYEELPQVGRSRRAANRNPHFSQYNYQVQVPENQPPGTSVMLMSADDPDGGEAGRVTYSIAPLMNSRSMDYFHIDPVTGLLATSHILDREHMDLHYFRVTATDHGSPRLSGTTMVAITVADRNDHPPVFEQTEYRETIRENVEEGYPILQLRATDLDSPSNANIRYRFVGAPWRCGAEASDQGREPAPRSATVNVYINVLDENDNVPQFSKKRYVVPVREDVRPHTEILRVSASDEDKDANAAVHYNIISGNSRGQFAIDSVTGEVQVVAALDYEVEREYTLRVRAQDNGRPPLSNNTGIVSVQVIDVNDNPPIFVSTPFQATVLESAPVGHSILHIQAIDTDSGDNARLEYRLTGTGSDTPFLINPATGWVTVSSELDRESVEHYFFGVEARDYGAPPLSATASVTITVMDVNDNRPEFLQREYHVRLNEDAVVSTSVVSVTAVDRDVNSAVTYQITGLTTPRTASISTVRAVTWLPLDYKQERRYVLTVTASDRTLHDTCQVHVNITDANTHRPVFQSAHYSVSINEDRPAGSTVVVISATDEDVGENSRITYFLEDNIPQFRIDPSSGAITLQAELDYEDQMTYTLAITARDNGIPQKSDTTYVEVNVNDVNDNAPQFLSPRYQGGVSEDAPSFTSVLQISATDRDAHANGRVQYTFQNGEDGDGDFTIEPTSGIVRTMRRLDRESVPFLFSSRRDAVLVKENSAVGSVVAQITATDPDEGANAQIMYQIVEGNIPEIFQMDIFSGELTSLIDLDYEVRNEYVIVVQATSAPLVSRATVRIHLVDQNDNKPTLQPFQIIFNNFVSNRSNTFPSGVIGRVPAHDPDVTDRLHYTFDRGNELHLLLLNHTSGELRLSRKLDNNRPLVAPMQITVTDGVHSVSAQCVLRVLIITEDMLSSSVTVRLQNMSQELFLSR</sequence>
<keyword evidence="2" id="KW-0245">EGF-like domain</keyword>
<evidence type="ECO:0000256" key="8">
    <source>
        <dbReference type="ARBA" id="ARBA00023136"/>
    </source>
</evidence>
<evidence type="ECO:0000256" key="2">
    <source>
        <dbReference type="ARBA" id="ARBA00022536"/>
    </source>
</evidence>
<evidence type="ECO:0000256" key="10">
    <source>
        <dbReference type="ARBA" id="ARBA00023180"/>
    </source>
</evidence>
<evidence type="ECO:0000256" key="11">
    <source>
        <dbReference type="PROSITE-ProRule" id="PRU00043"/>
    </source>
</evidence>
<comment type="caution">
    <text evidence="14">The sequence shown here is derived from an EMBL/GenBank/DDBJ whole genome shotgun (WGS) entry which is preliminary data.</text>
</comment>
<feature type="compositionally biased region" description="Acidic residues" evidence="12">
    <location>
        <begin position="1"/>
        <end position="15"/>
    </location>
</feature>
<feature type="domain" description="Cadherin" evidence="13">
    <location>
        <begin position="731"/>
        <end position="832"/>
    </location>
</feature>
<gene>
    <name evidence="14" type="ORF">AALO_G00058490</name>
</gene>
<feature type="compositionally biased region" description="Polar residues" evidence="12">
    <location>
        <begin position="55"/>
        <end position="72"/>
    </location>
</feature>
<dbReference type="PRINTS" id="PR00205">
    <property type="entry name" value="CADHERIN"/>
</dbReference>
<evidence type="ECO:0000313" key="14">
    <source>
        <dbReference type="EMBL" id="KAG5282663.1"/>
    </source>
</evidence>
<dbReference type="InterPro" id="IPR002126">
    <property type="entry name" value="Cadherin-like_dom"/>
</dbReference>
<evidence type="ECO:0000256" key="7">
    <source>
        <dbReference type="ARBA" id="ARBA00022989"/>
    </source>
</evidence>
<dbReference type="PROSITE" id="PS50268">
    <property type="entry name" value="CADHERIN_2"/>
    <property type="match status" value="8"/>
</dbReference>
<dbReference type="FunFam" id="2.60.40.60:FF:000040">
    <property type="entry name" value="cadherin EGF LAG seven-pass G-type receptor 3"/>
    <property type="match status" value="1"/>
</dbReference>
<feature type="domain" description="Cadherin" evidence="13">
    <location>
        <begin position="215"/>
        <end position="245"/>
    </location>
</feature>
<dbReference type="FunFam" id="2.60.40.60:FF:000023">
    <property type="entry name" value="Cadherin EGF LAG seven-pass G-type receptor 3"/>
    <property type="match status" value="2"/>
</dbReference>
<dbReference type="InterPro" id="IPR015919">
    <property type="entry name" value="Cadherin-like_sf"/>
</dbReference>
<dbReference type="PROSITE" id="PS00232">
    <property type="entry name" value="CADHERIN_1"/>
    <property type="match status" value="4"/>
</dbReference>
<dbReference type="Gene3D" id="2.60.40.60">
    <property type="entry name" value="Cadherins"/>
    <property type="match status" value="10"/>
</dbReference>
<evidence type="ECO:0000256" key="5">
    <source>
        <dbReference type="ARBA" id="ARBA00022737"/>
    </source>
</evidence>
<feature type="domain" description="Cadherin" evidence="13">
    <location>
        <begin position="658"/>
        <end position="724"/>
    </location>
</feature>
<dbReference type="CDD" id="cd11304">
    <property type="entry name" value="Cadherin_repeat"/>
    <property type="match status" value="6"/>
</dbReference>
<dbReference type="EMBL" id="JADWDJ010000004">
    <property type="protein sequence ID" value="KAG5282663.1"/>
    <property type="molecule type" value="Genomic_DNA"/>
</dbReference>
<evidence type="ECO:0000313" key="15">
    <source>
        <dbReference type="Proteomes" id="UP000823561"/>
    </source>
</evidence>
<dbReference type="FunFam" id="2.60.40.60:FF:000029">
    <property type="entry name" value="Cadherin EGF LAG seven-pass G-type receptor 3"/>
    <property type="match status" value="1"/>
</dbReference>
<organism evidence="14 15">
    <name type="scientific">Alosa alosa</name>
    <name type="common">allis shad</name>
    <dbReference type="NCBI Taxonomy" id="278164"/>
    <lineage>
        <taxon>Eukaryota</taxon>
        <taxon>Metazoa</taxon>
        <taxon>Chordata</taxon>
        <taxon>Craniata</taxon>
        <taxon>Vertebrata</taxon>
        <taxon>Euteleostomi</taxon>
        <taxon>Actinopterygii</taxon>
        <taxon>Neopterygii</taxon>
        <taxon>Teleostei</taxon>
        <taxon>Clupei</taxon>
        <taxon>Clupeiformes</taxon>
        <taxon>Clupeoidei</taxon>
        <taxon>Clupeidae</taxon>
        <taxon>Alosa</taxon>
    </lineage>
</organism>
<accession>A0AAV6H5R2</accession>
<keyword evidence="7" id="KW-1133">Transmembrane helix</keyword>
<feature type="domain" description="Cadherin" evidence="13">
    <location>
        <begin position="555"/>
        <end position="657"/>
    </location>
</feature>
<feature type="domain" description="Cadherin" evidence="13">
    <location>
        <begin position="457"/>
        <end position="554"/>
    </location>
</feature>
<evidence type="ECO:0000256" key="6">
    <source>
        <dbReference type="ARBA" id="ARBA00022837"/>
    </source>
</evidence>
<dbReference type="GO" id="GO:0007156">
    <property type="term" value="P:homophilic cell adhesion via plasma membrane adhesion molecules"/>
    <property type="evidence" value="ECO:0007669"/>
    <property type="project" value="InterPro"/>
</dbReference>
<dbReference type="Pfam" id="PF23592">
    <property type="entry name" value="Cadherin_CELSR2_9th"/>
    <property type="match status" value="1"/>
</dbReference>
<reference evidence="14" key="1">
    <citation type="submission" date="2020-10" db="EMBL/GenBank/DDBJ databases">
        <title>Chromosome-scale genome assembly of the Allis shad, Alosa alosa.</title>
        <authorList>
            <person name="Margot Z."/>
            <person name="Christophe K."/>
            <person name="Cabau C."/>
            <person name="Louis A."/>
            <person name="Berthelot C."/>
            <person name="Parey E."/>
            <person name="Roest Crollius H."/>
            <person name="Montfort J."/>
            <person name="Robinson-Rechavi M."/>
            <person name="Bucao C."/>
            <person name="Bouchez O."/>
            <person name="Gislard M."/>
            <person name="Lluch J."/>
            <person name="Milhes M."/>
            <person name="Lampietro C."/>
            <person name="Lopez Roques C."/>
            <person name="Donnadieu C."/>
            <person name="Braasch I."/>
            <person name="Desvignes T."/>
            <person name="Postlethwait J."/>
            <person name="Bobe J."/>
            <person name="Guiguen Y."/>
        </authorList>
    </citation>
    <scope>NUCLEOTIDE SEQUENCE</scope>
    <source>
        <strain evidence="14">M-15738</strain>
        <tissue evidence="14">Blood</tissue>
    </source>
</reference>
<keyword evidence="3" id="KW-0812">Transmembrane</keyword>
<evidence type="ECO:0000256" key="9">
    <source>
        <dbReference type="ARBA" id="ARBA00023157"/>
    </source>
</evidence>
<dbReference type="PANTHER" id="PTHR24026">
    <property type="entry name" value="FAT ATYPICAL CADHERIN-RELATED"/>
    <property type="match status" value="1"/>
</dbReference>